<name>A0A067KET6_JATCU</name>
<dbReference type="AlphaFoldDB" id="A0A067KET6"/>
<reference evidence="2 3" key="1">
    <citation type="journal article" date="2014" name="PLoS ONE">
        <title>Global Analysis of Gene Expression Profiles in Physic Nut (Jatropha curcas L.) Seedlings Exposed to Salt Stress.</title>
        <authorList>
            <person name="Zhang L."/>
            <person name="Zhang C."/>
            <person name="Wu P."/>
            <person name="Chen Y."/>
            <person name="Li M."/>
            <person name="Jiang H."/>
            <person name="Wu G."/>
        </authorList>
    </citation>
    <scope>NUCLEOTIDE SEQUENCE [LARGE SCALE GENOMIC DNA]</scope>
    <source>
        <strain evidence="3">cv. GZQX0401</strain>
        <tissue evidence="2">Young leaves</tissue>
    </source>
</reference>
<gene>
    <name evidence="2" type="ORF">JCGZ_15174</name>
</gene>
<evidence type="ECO:0000313" key="3">
    <source>
        <dbReference type="Proteomes" id="UP000027138"/>
    </source>
</evidence>
<keyword evidence="3" id="KW-1185">Reference proteome</keyword>
<sequence length="177" mass="20051">MIKLFLTLTSGFPTLIKPPLREETDSSQSLRRVRVPSGEGTSGVNNPSPNPLWKLPAWINIQRKPGVDPTSSQQDDELVERLFRDKLKSPTLKKEILEKQRNSAFGRYGVVFDQGDWSAKYIFTAWFPQRATKSQLPFKICEVGTRPPLSARPRVGKKDYFLCSPVRKAGVCQYSPI</sequence>
<dbReference type="EMBL" id="KK914642">
    <property type="protein sequence ID" value="KDP30745.1"/>
    <property type="molecule type" value="Genomic_DNA"/>
</dbReference>
<accession>A0A067KET6</accession>
<dbReference type="Proteomes" id="UP000027138">
    <property type="component" value="Unassembled WGS sequence"/>
</dbReference>
<proteinExistence type="predicted"/>
<feature type="region of interest" description="Disordered" evidence="1">
    <location>
        <begin position="19"/>
        <end position="49"/>
    </location>
</feature>
<organism evidence="2 3">
    <name type="scientific">Jatropha curcas</name>
    <name type="common">Barbados nut</name>
    <dbReference type="NCBI Taxonomy" id="180498"/>
    <lineage>
        <taxon>Eukaryota</taxon>
        <taxon>Viridiplantae</taxon>
        <taxon>Streptophyta</taxon>
        <taxon>Embryophyta</taxon>
        <taxon>Tracheophyta</taxon>
        <taxon>Spermatophyta</taxon>
        <taxon>Magnoliopsida</taxon>
        <taxon>eudicotyledons</taxon>
        <taxon>Gunneridae</taxon>
        <taxon>Pentapetalae</taxon>
        <taxon>rosids</taxon>
        <taxon>fabids</taxon>
        <taxon>Malpighiales</taxon>
        <taxon>Euphorbiaceae</taxon>
        <taxon>Crotonoideae</taxon>
        <taxon>Jatropheae</taxon>
        <taxon>Jatropha</taxon>
    </lineage>
</organism>
<evidence type="ECO:0000313" key="2">
    <source>
        <dbReference type="EMBL" id="KDP30745.1"/>
    </source>
</evidence>
<evidence type="ECO:0000256" key="1">
    <source>
        <dbReference type="SAM" id="MobiDB-lite"/>
    </source>
</evidence>
<protein>
    <submittedName>
        <fullName evidence="2">Uncharacterized protein</fullName>
    </submittedName>
</protein>